<protein>
    <submittedName>
        <fullName evidence="2">F-box WD repeat-containing 7 isoform X1, putative</fullName>
    </submittedName>
</protein>
<dbReference type="InterPro" id="IPR036322">
    <property type="entry name" value="WD40_repeat_dom_sf"/>
</dbReference>
<accession>A0A9W5T906</accession>
<organism evidence="2 3">
    <name type="scientific">Babesia ovis</name>
    <dbReference type="NCBI Taxonomy" id="5869"/>
    <lineage>
        <taxon>Eukaryota</taxon>
        <taxon>Sar</taxon>
        <taxon>Alveolata</taxon>
        <taxon>Apicomplexa</taxon>
        <taxon>Aconoidasida</taxon>
        <taxon>Piroplasmida</taxon>
        <taxon>Babesiidae</taxon>
        <taxon>Babesia</taxon>
    </lineage>
</organism>
<feature type="region of interest" description="Disordered" evidence="1">
    <location>
        <begin position="194"/>
        <end position="290"/>
    </location>
</feature>
<name>A0A9W5T906_BABOV</name>
<feature type="compositionally biased region" description="Basic residues" evidence="1">
    <location>
        <begin position="255"/>
        <end position="265"/>
    </location>
</feature>
<sequence>MLVDRRRKFRQDYLEEAWDLNAGDIYHTVNVRQSTVKKIAIAKRSCSSPTIVVGLACGSISTCDLRTAVAFNYPNMSRHGEVTALYCPEYNDNTVIVGHDDTNVCIWDLRRYNRPVTLLGTRPKLEPWSVVHGCHVNYSADTRYSIELPMSHSQDFEHEDDIWSYVMKGTSNVTGTKPRKSPVRLPTQDVMSSFDLNMESGPTLQLDVTPPRSRRRKSDISITDLLVGPTISNPESTGHGITSRSTITDSDRNNRRQNHTRRQLTKGHIERISVGNAGESTTRATRSVAKQPAGTKLFQSFVASSVQQTSTITTNRVPAISNDGTTVATSPIKRAVPLNERKSTHQRAYGMATSFDTTPDGNSLFVARQKGYIEQFDGRNYRLIDTFNLGELTSEFTTEEITYSQRMQIMSRDGGQWIIFNMANMIGVMDTSRRCVTGLRNLHWIEHDGLIEVMHIFSNRQTIQKRHVTDFCGLHSMRDIYGINESGELFVVHPGRR</sequence>
<dbReference type="SUPFAM" id="SSF50978">
    <property type="entry name" value="WD40 repeat-like"/>
    <property type="match status" value="1"/>
</dbReference>
<dbReference type="Gene3D" id="2.130.10.10">
    <property type="entry name" value="YVTN repeat-like/Quinoprotein amine dehydrogenase"/>
    <property type="match status" value="1"/>
</dbReference>
<evidence type="ECO:0000313" key="3">
    <source>
        <dbReference type="Proteomes" id="UP001057455"/>
    </source>
</evidence>
<reference evidence="2" key="1">
    <citation type="submission" date="2019-12" db="EMBL/GenBank/DDBJ databases">
        <title>Genome sequence of Babesia ovis.</title>
        <authorList>
            <person name="Yamagishi J."/>
            <person name="Sevinc F."/>
            <person name="Xuan X."/>
        </authorList>
    </citation>
    <scope>NUCLEOTIDE SEQUENCE</scope>
    <source>
        <strain evidence="2">Selcuk</strain>
    </source>
</reference>
<evidence type="ECO:0000256" key="1">
    <source>
        <dbReference type="SAM" id="MobiDB-lite"/>
    </source>
</evidence>
<evidence type="ECO:0000313" key="2">
    <source>
        <dbReference type="EMBL" id="GFE53452.1"/>
    </source>
</evidence>
<keyword evidence="3" id="KW-1185">Reference proteome</keyword>
<feature type="compositionally biased region" description="Polar residues" evidence="1">
    <location>
        <begin position="230"/>
        <end position="248"/>
    </location>
</feature>
<feature type="compositionally biased region" description="Polar residues" evidence="1">
    <location>
        <begin position="194"/>
        <end position="203"/>
    </location>
</feature>
<dbReference type="InterPro" id="IPR015943">
    <property type="entry name" value="WD40/YVTN_repeat-like_dom_sf"/>
</dbReference>
<dbReference type="AlphaFoldDB" id="A0A9W5T906"/>
<dbReference type="Proteomes" id="UP001057455">
    <property type="component" value="Unassembled WGS sequence"/>
</dbReference>
<proteinExistence type="predicted"/>
<dbReference type="OrthoDB" id="9890280at2759"/>
<comment type="caution">
    <text evidence="2">The sequence shown here is derived from an EMBL/GenBank/DDBJ whole genome shotgun (WGS) entry which is preliminary data.</text>
</comment>
<dbReference type="EMBL" id="BLIY01000006">
    <property type="protein sequence ID" value="GFE53452.1"/>
    <property type="molecule type" value="Genomic_DNA"/>
</dbReference>
<gene>
    <name evidence="2" type="ORF">BaOVIS_008560</name>
</gene>